<evidence type="ECO:0000259" key="1">
    <source>
        <dbReference type="Pfam" id="PF04073"/>
    </source>
</evidence>
<dbReference type="PANTHER" id="PTHR30411">
    <property type="entry name" value="CYTOPLASMIC PROTEIN"/>
    <property type="match status" value="1"/>
</dbReference>
<dbReference type="EMBL" id="BMMT01000018">
    <property type="protein sequence ID" value="GGJ01402.1"/>
    <property type="molecule type" value="Genomic_DNA"/>
</dbReference>
<accession>A0A917K5D2</accession>
<dbReference type="InterPro" id="IPR036754">
    <property type="entry name" value="YbaK/aa-tRNA-synt-asso_dom_sf"/>
</dbReference>
<sequence length="168" mass="17722">MFGVVACGILRGMSNATDTFAARLRELGVAGQVVEFDVELPTAAAAAAELGCDIGAIANSLVFTADDEPLLIVASGAHRVDTRHVARLLGVRRIRRATPEFVLAVTGQPVGGVGPVDHPEPIRTVVDRKLAEYPVVWAGAGRKHAMFPTSFEELVRITGGLPAEVEKS</sequence>
<dbReference type="GO" id="GO:0002161">
    <property type="term" value="F:aminoacyl-tRNA deacylase activity"/>
    <property type="evidence" value="ECO:0007669"/>
    <property type="project" value="InterPro"/>
</dbReference>
<evidence type="ECO:0000313" key="2">
    <source>
        <dbReference type="EMBL" id="GAA0509486.1"/>
    </source>
</evidence>
<keyword evidence="5" id="KW-1185">Reference proteome</keyword>
<dbReference type="Gene3D" id="3.90.960.10">
    <property type="entry name" value="YbaK/aminoacyl-tRNA synthetase-associated domain"/>
    <property type="match status" value="1"/>
</dbReference>
<evidence type="ECO:0000313" key="5">
    <source>
        <dbReference type="Proteomes" id="UP001500220"/>
    </source>
</evidence>
<dbReference type="Proteomes" id="UP000597989">
    <property type="component" value="Unassembled WGS sequence"/>
</dbReference>
<dbReference type="Pfam" id="PF04073">
    <property type="entry name" value="tRNA_edit"/>
    <property type="match status" value="1"/>
</dbReference>
<reference evidence="3 4" key="1">
    <citation type="journal article" date="2014" name="Int. J. Syst. Evol. Microbiol.">
        <title>Complete genome sequence of Corynebacterium casei LMG S-19264T (=DSM 44701T), isolated from a smear-ripened cheese.</title>
        <authorList>
            <consortium name="US DOE Joint Genome Institute (JGI-PGF)"/>
            <person name="Walter F."/>
            <person name="Albersmeier A."/>
            <person name="Kalinowski J."/>
            <person name="Ruckert C."/>
        </authorList>
    </citation>
    <scope>NUCLEOTIDE SEQUENCE [LARGE SCALE GENOMIC DNA]</scope>
    <source>
        <strain evidence="3 4">CGMCC 4.7206</strain>
    </source>
</reference>
<name>A0A917K5D2_9PSEU</name>
<evidence type="ECO:0000313" key="3">
    <source>
        <dbReference type="EMBL" id="GGJ01402.1"/>
    </source>
</evidence>
<dbReference type="InterPro" id="IPR007214">
    <property type="entry name" value="YbaK/aa-tRNA-synth-assoc-dom"/>
</dbReference>
<dbReference type="AlphaFoldDB" id="A0A917K5D2"/>
<reference evidence="2 5" key="2">
    <citation type="journal article" date="2019" name="Int. J. Syst. Evol. Microbiol.">
        <title>The Global Catalogue of Microorganisms (GCM) 10K type strain sequencing project: providing services to taxonomists for standard genome sequencing and annotation.</title>
        <authorList>
            <consortium name="The Broad Institute Genomics Platform"/>
            <consortium name="The Broad Institute Genome Sequencing Center for Infectious Disease"/>
            <person name="Wu L."/>
            <person name="Ma J."/>
        </authorList>
    </citation>
    <scope>NUCLEOTIDE SEQUENCE [LARGE SCALE GENOMIC DNA]</scope>
    <source>
        <strain evidence="2 5">JCM 10664</strain>
    </source>
</reference>
<reference evidence="2" key="4">
    <citation type="submission" date="2023-12" db="EMBL/GenBank/DDBJ databases">
        <authorList>
            <person name="Sun Q."/>
            <person name="Inoue M."/>
        </authorList>
    </citation>
    <scope>NUCLEOTIDE SEQUENCE</scope>
    <source>
        <strain evidence="2">JCM 10664</strain>
    </source>
</reference>
<reference evidence="3" key="3">
    <citation type="submission" date="2020-09" db="EMBL/GenBank/DDBJ databases">
        <authorList>
            <person name="Sun Q."/>
            <person name="Zhou Y."/>
        </authorList>
    </citation>
    <scope>NUCLEOTIDE SEQUENCE</scope>
    <source>
        <strain evidence="3">CGMCC 4.7206</strain>
    </source>
</reference>
<dbReference type="EMBL" id="BAAAHC010000003">
    <property type="protein sequence ID" value="GAA0509486.1"/>
    <property type="molecule type" value="Genomic_DNA"/>
</dbReference>
<evidence type="ECO:0000313" key="4">
    <source>
        <dbReference type="Proteomes" id="UP000597989"/>
    </source>
</evidence>
<organism evidence="3 4">
    <name type="scientific">Saccharopolyspora thermophila</name>
    <dbReference type="NCBI Taxonomy" id="89367"/>
    <lineage>
        <taxon>Bacteria</taxon>
        <taxon>Bacillati</taxon>
        <taxon>Actinomycetota</taxon>
        <taxon>Actinomycetes</taxon>
        <taxon>Pseudonocardiales</taxon>
        <taxon>Pseudonocardiaceae</taxon>
        <taxon>Saccharopolyspora</taxon>
    </lineage>
</organism>
<comment type="caution">
    <text evidence="3">The sequence shown here is derived from an EMBL/GenBank/DDBJ whole genome shotgun (WGS) entry which is preliminary data.</text>
</comment>
<dbReference type="SUPFAM" id="SSF55826">
    <property type="entry name" value="YbaK/ProRS associated domain"/>
    <property type="match status" value="1"/>
</dbReference>
<dbReference type="PANTHER" id="PTHR30411:SF1">
    <property type="entry name" value="CYTOPLASMIC PROTEIN"/>
    <property type="match status" value="1"/>
</dbReference>
<proteinExistence type="predicted"/>
<dbReference type="CDD" id="cd04333">
    <property type="entry name" value="ProX_deacylase"/>
    <property type="match status" value="1"/>
</dbReference>
<protein>
    <submittedName>
        <fullName evidence="2">YbaK/EbsC family protein</fullName>
    </submittedName>
</protein>
<feature type="domain" description="YbaK/aminoacyl-tRNA synthetase-associated" evidence="1">
    <location>
        <begin position="40"/>
        <end position="156"/>
    </location>
</feature>
<gene>
    <name evidence="2" type="ORF">GCM10009545_09480</name>
    <name evidence="3" type="ORF">GCM10011581_43240</name>
</gene>
<dbReference type="Proteomes" id="UP001500220">
    <property type="component" value="Unassembled WGS sequence"/>
</dbReference>